<dbReference type="GO" id="GO:0070402">
    <property type="term" value="F:NADPH binding"/>
    <property type="evidence" value="ECO:0007669"/>
    <property type="project" value="TreeGrafter"/>
</dbReference>
<dbReference type="SUPFAM" id="SSF51735">
    <property type="entry name" value="NAD(P)-binding Rossmann-fold domains"/>
    <property type="match status" value="1"/>
</dbReference>
<dbReference type="Proteomes" id="UP000078396">
    <property type="component" value="Unassembled WGS sequence"/>
</dbReference>
<dbReference type="Gene3D" id="3.40.50.720">
    <property type="entry name" value="NAD(P)-binding Rossmann-like Domain"/>
    <property type="match status" value="1"/>
</dbReference>
<dbReference type="EMBL" id="LWCS01000015">
    <property type="protein sequence ID" value="OAN39953.1"/>
    <property type="molecule type" value="Genomic_DNA"/>
</dbReference>
<evidence type="ECO:0000256" key="2">
    <source>
        <dbReference type="ARBA" id="ARBA00023002"/>
    </source>
</evidence>
<evidence type="ECO:0000259" key="3">
    <source>
        <dbReference type="SMART" id="SM00829"/>
    </source>
</evidence>
<sequence length="335" mass="35797">MVNRYGGPEELVTEFIPEPVAGPGEVCIRVAAAGVSFTDRLLRAGTYMGGPKPPFTPGYAVAGVVEHAGAACTVLQPGDSVVALLVWGGYAEKVCVPEPLAVRVPADIDPGVLVALAFPYMTAYQLIHRAAEANPGECTLYHGAAGRVGIALLELARPAGLTVYGTASARDCGVVAELGGLPIDYAREDFLQRMRSLPSGGVDVVFDGIGGRLSLRSFRALRRGGRLVLFGHYSTLKNGRRNRIGQLEWYAATAAVVAAGMLDPHRRVLGYRIAALRDRHPFWFEVDLTQLITFYRAGTVKPIIAARIPLCDARQAHEMLEQSSGPGQIVLIPQG</sequence>
<name>A0A178M0M0_MYCIR</name>
<dbReference type="Gene3D" id="3.90.180.10">
    <property type="entry name" value="Medium-chain alcohol dehydrogenases, catalytic domain"/>
    <property type="match status" value="1"/>
</dbReference>
<dbReference type="GO" id="GO:0016651">
    <property type="term" value="F:oxidoreductase activity, acting on NAD(P)H"/>
    <property type="evidence" value="ECO:0007669"/>
    <property type="project" value="TreeGrafter"/>
</dbReference>
<dbReference type="SUPFAM" id="SSF50129">
    <property type="entry name" value="GroES-like"/>
    <property type="match status" value="1"/>
</dbReference>
<feature type="domain" description="Enoyl reductase (ER)" evidence="3">
    <location>
        <begin position="6"/>
        <end position="331"/>
    </location>
</feature>
<keyword evidence="2" id="KW-0560">Oxidoreductase</keyword>
<dbReference type="SMART" id="SM00829">
    <property type="entry name" value="PKS_ER"/>
    <property type="match status" value="1"/>
</dbReference>
<gene>
    <name evidence="4" type="ORF">A4X20_16115</name>
</gene>
<dbReference type="InterPro" id="IPR011032">
    <property type="entry name" value="GroES-like_sf"/>
</dbReference>
<dbReference type="AlphaFoldDB" id="A0A178M0M0"/>
<organism evidence="4 5">
    <name type="scientific">Mycolicibacterium iranicum</name>
    <name type="common">Mycobacterium iranicum</name>
    <dbReference type="NCBI Taxonomy" id="912594"/>
    <lineage>
        <taxon>Bacteria</taxon>
        <taxon>Bacillati</taxon>
        <taxon>Actinomycetota</taxon>
        <taxon>Actinomycetes</taxon>
        <taxon>Mycobacteriales</taxon>
        <taxon>Mycobacteriaceae</taxon>
        <taxon>Mycolicibacterium</taxon>
    </lineage>
</organism>
<dbReference type="InterPro" id="IPR020843">
    <property type="entry name" value="ER"/>
</dbReference>
<comment type="caution">
    <text evidence="4">The sequence shown here is derived from an EMBL/GenBank/DDBJ whole genome shotgun (WGS) entry which is preliminary data.</text>
</comment>
<keyword evidence="1" id="KW-0521">NADP</keyword>
<dbReference type="PANTHER" id="PTHR48106">
    <property type="entry name" value="QUINONE OXIDOREDUCTASE PIG3-RELATED"/>
    <property type="match status" value="1"/>
</dbReference>
<accession>A0A178M0M0</accession>
<evidence type="ECO:0000313" key="4">
    <source>
        <dbReference type="EMBL" id="OAN39953.1"/>
    </source>
</evidence>
<dbReference type="Pfam" id="PF13602">
    <property type="entry name" value="ADH_zinc_N_2"/>
    <property type="match status" value="1"/>
</dbReference>
<reference evidence="4 5" key="1">
    <citation type="submission" date="2016-04" db="EMBL/GenBank/DDBJ databases">
        <title>Draft Genome Sequences of Staphylococcus capitis Strain H36, S. capitis Strain H65, S. cohnii Strain H62, S. hominis Strain H69, Mycobacterium iranicum Strain H39, Plantibacter sp. Strain H53, Pseudomonas oryzihabitans Strain H72, and Microbacterium sp. Strain H83, isolated from residential settings.</title>
        <authorList>
            <person name="Lymperopoulou D."/>
            <person name="Adams R.I."/>
            <person name="Lindow S."/>
            <person name="Coil D.A."/>
            <person name="Jospin G."/>
            <person name="Eisen J.A."/>
        </authorList>
    </citation>
    <scope>NUCLEOTIDE SEQUENCE [LARGE SCALE GENOMIC DNA]</scope>
    <source>
        <strain evidence="4 5">H39</strain>
    </source>
</reference>
<dbReference type="Pfam" id="PF08240">
    <property type="entry name" value="ADH_N"/>
    <property type="match status" value="1"/>
</dbReference>
<dbReference type="InterPro" id="IPR013154">
    <property type="entry name" value="ADH-like_N"/>
</dbReference>
<evidence type="ECO:0000256" key="1">
    <source>
        <dbReference type="ARBA" id="ARBA00022857"/>
    </source>
</evidence>
<dbReference type="InterPro" id="IPR036291">
    <property type="entry name" value="NAD(P)-bd_dom_sf"/>
</dbReference>
<evidence type="ECO:0000313" key="5">
    <source>
        <dbReference type="Proteomes" id="UP000078396"/>
    </source>
</evidence>
<protein>
    <submittedName>
        <fullName evidence="4">Zn-dependent oxidoreductase, NADPH:quinone reductase</fullName>
    </submittedName>
</protein>
<proteinExistence type="predicted"/>